<accession>A0ABS8LWY2</accession>
<evidence type="ECO:0000313" key="2">
    <source>
        <dbReference type="Proteomes" id="UP001430700"/>
    </source>
</evidence>
<dbReference type="Proteomes" id="UP001430700">
    <property type="component" value="Unassembled WGS sequence"/>
</dbReference>
<sequence length="64" mass="7320">MTNKDYYEGQMANFITSINYASRQNEALILGGYYINYRNSGGTQLFNNKELLLIQISEPLDGLH</sequence>
<gene>
    <name evidence="1" type="ORF">LNQ34_01655</name>
</gene>
<proteinExistence type="predicted"/>
<keyword evidence="2" id="KW-1185">Reference proteome</keyword>
<comment type="caution">
    <text evidence="1">The sequence shown here is derived from an EMBL/GenBank/DDBJ whole genome shotgun (WGS) entry which is preliminary data.</text>
</comment>
<evidence type="ECO:0000313" key="1">
    <source>
        <dbReference type="EMBL" id="MCC9016478.1"/>
    </source>
</evidence>
<protein>
    <submittedName>
        <fullName evidence="1">Uncharacterized protein</fullName>
    </submittedName>
</protein>
<name>A0ABS8LWY2_9FLAO</name>
<organism evidence="1 2">
    <name type="scientific">Flavobacterium lipolyticum</name>
    <dbReference type="NCBI Taxonomy" id="2893754"/>
    <lineage>
        <taxon>Bacteria</taxon>
        <taxon>Pseudomonadati</taxon>
        <taxon>Bacteroidota</taxon>
        <taxon>Flavobacteriia</taxon>
        <taxon>Flavobacteriales</taxon>
        <taxon>Flavobacteriaceae</taxon>
        <taxon>Flavobacterium</taxon>
    </lineage>
</organism>
<dbReference type="EMBL" id="JAJJMN010000001">
    <property type="protein sequence ID" value="MCC9016478.1"/>
    <property type="molecule type" value="Genomic_DNA"/>
</dbReference>
<reference evidence="1" key="1">
    <citation type="submission" date="2021-11" db="EMBL/GenBank/DDBJ databases">
        <title>Description of novel Flavobacterium species.</title>
        <authorList>
            <person name="Saticioglu I.B."/>
            <person name="Ay H."/>
            <person name="Altun S."/>
            <person name="Duman M."/>
        </authorList>
    </citation>
    <scope>NUCLEOTIDE SEQUENCE</scope>
    <source>
        <strain evidence="1">F-126</strain>
    </source>
</reference>
<dbReference type="RefSeq" id="WP_229998461.1">
    <property type="nucleotide sequence ID" value="NZ_JAJJMN010000001.1"/>
</dbReference>